<evidence type="ECO:0000256" key="4">
    <source>
        <dbReference type="SAM" id="MobiDB-lite"/>
    </source>
</evidence>
<dbReference type="Pfam" id="PF00392">
    <property type="entry name" value="GntR"/>
    <property type="match status" value="1"/>
</dbReference>
<feature type="domain" description="HTH gntR-type" evidence="5">
    <location>
        <begin position="41"/>
        <end position="108"/>
    </location>
</feature>
<evidence type="ECO:0000256" key="3">
    <source>
        <dbReference type="ARBA" id="ARBA00023163"/>
    </source>
</evidence>
<dbReference type="InterPro" id="IPR036388">
    <property type="entry name" value="WH-like_DNA-bd_sf"/>
</dbReference>
<protein>
    <submittedName>
        <fullName evidence="6">GntR family transcriptional regulator</fullName>
    </submittedName>
</protein>
<dbReference type="PANTHER" id="PTHR43537">
    <property type="entry name" value="TRANSCRIPTIONAL REGULATOR, GNTR FAMILY"/>
    <property type="match status" value="1"/>
</dbReference>
<keyword evidence="1" id="KW-0805">Transcription regulation</keyword>
<dbReference type="Gene3D" id="1.20.120.530">
    <property type="entry name" value="GntR ligand-binding domain-like"/>
    <property type="match status" value="1"/>
</dbReference>
<dbReference type="OrthoDB" id="8959245at2"/>
<evidence type="ECO:0000313" key="6">
    <source>
        <dbReference type="EMBL" id="EHP43506.1"/>
    </source>
</evidence>
<feature type="region of interest" description="Disordered" evidence="4">
    <location>
        <begin position="251"/>
        <end position="280"/>
    </location>
</feature>
<evidence type="ECO:0000256" key="1">
    <source>
        <dbReference type="ARBA" id="ARBA00023015"/>
    </source>
</evidence>
<dbReference type="Proteomes" id="UP000005808">
    <property type="component" value="Unassembled WGS sequence"/>
</dbReference>
<evidence type="ECO:0000259" key="5">
    <source>
        <dbReference type="PROSITE" id="PS50949"/>
    </source>
</evidence>
<dbReference type="SMART" id="SM00345">
    <property type="entry name" value="HTH_GNTR"/>
    <property type="match status" value="1"/>
</dbReference>
<dbReference type="SUPFAM" id="SSF46785">
    <property type="entry name" value="Winged helix' DNA-binding domain"/>
    <property type="match status" value="1"/>
</dbReference>
<comment type="caution">
    <text evidence="6">The sequence shown here is derived from an EMBL/GenBank/DDBJ whole genome shotgun (WGS) entry which is preliminary data.</text>
</comment>
<dbReference type="EMBL" id="AHJE01000018">
    <property type="protein sequence ID" value="EHP43506.1"/>
    <property type="molecule type" value="Genomic_DNA"/>
</dbReference>
<dbReference type="Gene3D" id="1.10.10.10">
    <property type="entry name" value="Winged helix-like DNA-binding domain superfamily/Winged helix DNA-binding domain"/>
    <property type="match status" value="1"/>
</dbReference>
<proteinExistence type="predicted"/>
<dbReference type="GO" id="GO:0003677">
    <property type="term" value="F:DNA binding"/>
    <property type="evidence" value="ECO:0007669"/>
    <property type="project" value="UniProtKB-KW"/>
</dbReference>
<reference evidence="6 7" key="1">
    <citation type="journal article" date="2012" name="J. Bacteriol.">
        <title>De Novo Genome Project of Cupriavidus basilensis OR16.</title>
        <authorList>
            <person name="Cserhati M."/>
            <person name="Kriszt B."/>
            <person name="Szoboszlay S."/>
            <person name="Toth A."/>
            <person name="Szabo I."/>
            <person name="Tancsics A."/>
            <person name="Nagy I."/>
            <person name="Horvath B."/>
            <person name="Nagy I."/>
            <person name="Kukolya J."/>
        </authorList>
    </citation>
    <scope>NUCLEOTIDE SEQUENCE [LARGE SCALE GENOMIC DNA]</scope>
    <source>
        <strain evidence="6 7">OR16</strain>
    </source>
</reference>
<keyword evidence="2" id="KW-0238">DNA-binding</keyword>
<dbReference type="SUPFAM" id="SSF48008">
    <property type="entry name" value="GntR ligand-binding domain-like"/>
    <property type="match status" value="1"/>
</dbReference>
<dbReference type="PROSITE" id="PS50949">
    <property type="entry name" value="HTH_GNTR"/>
    <property type="match status" value="1"/>
</dbReference>
<dbReference type="AlphaFoldDB" id="H1S212"/>
<dbReference type="InterPro" id="IPR008920">
    <property type="entry name" value="TF_FadR/GntR_C"/>
</dbReference>
<name>H1S212_9BURK</name>
<dbReference type="RefSeq" id="WP_006157433.1">
    <property type="nucleotide sequence ID" value="NZ_AHJE01000018.1"/>
</dbReference>
<evidence type="ECO:0000313" key="7">
    <source>
        <dbReference type="Proteomes" id="UP000005808"/>
    </source>
</evidence>
<sequence>MSRNKTQNLPDLSALLTPKNHLMVAVEQAVLRGQDWERASAPIADQIAARLAGVITLDLVQSGQRLLEKDISEVLHVSRAPVREAMRILERDRLVEFQARRGAIVTAPDEAEIHDIFKVRNVLYITLLEQVVREVPDELEQVLNEHMPKLVKAAGESPDAYAVENFLLNFALVDLCGNKLLVDMLQSISLRTLRYVRLGRVAAPETIAGSLKTWWGLHAAIVKRDDDLILSIARMRMDEARDAAIRAVAMESRAKSTPRATKVPTSREDARKSGKQLMSA</sequence>
<accession>H1S212</accession>
<keyword evidence="3" id="KW-0804">Transcription</keyword>
<dbReference type="InterPro" id="IPR011711">
    <property type="entry name" value="GntR_C"/>
</dbReference>
<dbReference type="GO" id="GO:0003700">
    <property type="term" value="F:DNA-binding transcription factor activity"/>
    <property type="evidence" value="ECO:0007669"/>
    <property type="project" value="InterPro"/>
</dbReference>
<organism evidence="6 7">
    <name type="scientific">Cupriavidus basilensis OR16</name>
    <dbReference type="NCBI Taxonomy" id="1127483"/>
    <lineage>
        <taxon>Bacteria</taxon>
        <taxon>Pseudomonadati</taxon>
        <taxon>Pseudomonadota</taxon>
        <taxon>Betaproteobacteria</taxon>
        <taxon>Burkholderiales</taxon>
        <taxon>Burkholderiaceae</taxon>
        <taxon>Cupriavidus</taxon>
    </lineage>
</organism>
<dbReference type="InterPro" id="IPR036390">
    <property type="entry name" value="WH_DNA-bd_sf"/>
</dbReference>
<dbReference type="InterPro" id="IPR000524">
    <property type="entry name" value="Tscrpt_reg_HTH_GntR"/>
</dbReference>
<dbReference type="Pfam" id="PF07729">
    <property type="entry name" value="FCD"/>
    <property type="match status" value="1"/>
</dbReference>
<evidence type="ECO:0000256" key="2">
    <source>
        <dbReference type="ARBA" id="ARBA00023125"/>
    </source>
</evidence>
<gene>
    <name evidence="6" type="ORF">OR16_08592</name>
</gene>
<dbReference type="PATRIC" id="fig|1127483.3.peg.1720"/>
<dbReference type="PANTHER" id="PTHR43537:SF5">
    <property type="entry name" value="UXU OPERON TRANSCRIPTIONAL REGULATOR"/>
    <property type="match status" value="1"/>
</dbReference>